<name>A0ABP7ZQJ7_9SPHI</name>
<keyword evidence="2" id="KW-1185">Reference proteome</keyword>
<evidence type="ECO:0000313" key="2">
    <source>
        <dbReference type="Proteomes" id="UP001500167"/>
    </source>
</evidence>
<evidence type="ECO:0000313" key="1">
    <source>
        <dbReference type="EMBL" id="GAA4168039.1"/>
    </source>
</evidence>
<accession>A0ABP7ZQJ7</accession>
<gene>
    <name evidence="1" type="ORF">GCM10022218_02270</name>
</gene>
<comment type="caution">
    <text evidence="1">The sequence shown here is derived from an EMBL/GenBank/DDBJ whole genome shotgun (WGS) entry which is preliminary data.</text>
</comment>
<organism evidence="1 2">
    <name type="scientific">Sphingobacterium ginsenosidimutans</name>
    <dbReference type="NCBI Taxonomy" id="687845"/>
    <lineage>
        <taxon>Bacteria</taxon>
        <taxon>Pseudomonadati</taxon>
        <taxon>Bacteroidota</taxon>
        <taxon>Sphingobacteriia</taxon>
        <taxon>Sphingobacteriales</taxon>
        <taxon>Sphingobacteriaceae</taxon>
        <taxon>Sphingobacterium</taxon>
    </lineage>
</organism>
<dbReference type="EMBL" id="BAAAZK010000002">
    <property type="protein sequence ID" value="GAA4168039.1"/>
    <property type="molecule type" value="Genomic_DNA"/>
</dbReference>
<sequence>MKASYTKNKAFNNQCYPDLIFRASRKIKKRIIRPWNVDEKTKGSVAVFLSPNKLLISFSDLDLMYCLGSRLYLYSSHVLDVFVE</sequence>
<proteinExistence type="predicted"/>
<protein>
    <submittedName>
        <fullName evidence="1">Uncharacterized protein</fullName>
    </submittedName>
</protein>
<reference evidence="2" key="1">
    <citation type="journal article" date="2019" name="Int. J. Syst. Evol. Microbiol.">
        <title>The Global Catalogue of Microorganisms (GCM) 10K type strain sequencing project: providing services to taxonomists for standard genome sequencing and annotation.</title>
        <authorList>
            <consortium name="The Broad Institute Genomics Platform"/>
            <consortium name="The Broad Institute Genome Sequencing Center for Infectious Disease"/>
            <person name="Wu L."/>
            <person name="Ma J."/>
        </authorList>
    </citation>
    <scope>NUCLEOTIDE SEQUENCE [LARGE SCALE GENOMIC DNA]</scope>
    <source>
        <strain evidence="2">JCM 16722</strain>
    </source>
</reference>
<dbReference type="Proteomes" id="UP001500167">
    <property type="component" value="Unassembled WGS sequence"/>
</dbReference>